<name>A0A915KYQ0_ROMCU</name>
<keyword evidence="1" id="KW-1185">Reference proteome</keyword>
<organism evidence="1 2">
    <name type="scientific">Romanomermis culicivorax</name>
    <name type="common">Nematode worm</name>
    <dbReference type="NCBI Taxonomy" id="13658"/>
    <lineage>
        <taxon>Eukaryota</taxon>
        <taxon>Metazoa</taxon>
        <taxon>Ecdysozoa</taxon>
        <taxon>Nematoda</taxon>
        <taxon>Enoplea</taxon>
        <taxon>Dorylaimia</taxon>
        <taxon>Mermithida</taxon>
        <taxon>Mermithoidea</taxon>
        <taxon>Mermithidae</taxon>
        <taxon>Romanomermis</taxon>
    </lineage>
</organism>
<evidence type="ECO:0000313" key="2">
    <source>
        <dbReference type="WBParaSite" id="nRc.2.0.1.t43941-RA"/>
    </source>
</evidence>
<dbReference type="WBParaSite" id="nRc.2.0.1.t43941-RA">
    <property type="protein sequence ID" value="nRc.2.0.1.t43941-RA"/>
    <property type="gene ID" value="nRc.2.0.1.g43941"/>
</dbReference>
<reference evidence="2" key="1">
    <citation type="submission" date="2022-11" db="UniProtKB">
        <authorList>
            <consortium name="WormBaseParasite"/>
        </authorList>
    </citation>
    <scope>IDENTIFICATION</scope>
</reference>
<protein>
    <submittedName>
        <fullName evidence="2">Uncharacterized protein</fullName>
    </submittedName>
</protein>
<dbReference type="Proteomes" id="UP000887565">
    <property type="component" value="Unplaced"/>
</dbReference>
<accession>A0A915KYQ0</accession>
<dbReference type="AlphaFoldDB" id="A0A915KYQ0"/>
<evidence type="ECO:0000313" key="1">
    <source>
        <dbReference type="Proteomes" id="UP000887565"/>
    </source>
</evidence>
<proteinExistence type="predicted"/>
<sequence length="77" mass="9021">MLTTYLKLITKPKMHKKKEKKWNILPEVSDNHDPALQLKNLWDDLKQFRAAVAMAMQGNFMMHLHDLIGCPARFTDL</sequence>